<name>A0ABS4G946_9CLOT</name>
<organism evidence="1 2">
    <name type="scientific">Youngiibacter multivorans</name>
    <dbReference type="NCBI Taxonomy" id="937251"/>
    <lineage>
        <taxon>Bacteria</taxon>
        <taxon>Bacillati</taxon>
        <taxon>Bacillota</taxon>
        <taxon>Clostridia</taxon>
        <taxon>Eubacteriales</taxon>
        <taxon>Clostridiaceae</taxon>
        <taxon>Youngiibacter</taxon>
    </lineage>
</organism>
<reference evidence="1 2" key="1">
    <citation type="submission" date="2021-03" db="EMBL/GenBank/DDBJ databases">
        <title>Genomic Encyclopedia of Type Strains, Phase IV (KMG-IV): sequencing the most valuable type-strain genomes for metagenomic binning, comparative biology and taxonomic classification.</title>
        <authorList>
            <person name="Goeker M."/>
        </authorList>
    </citation>
    <scope>NUCLEOTIDE SEQUENCE [LARGE SCALE GENOMIC DNA]</scope>
    <source>
        <strain evidence="1 2">DSM 6139</strain>
    </source>
</reference>
<proteinExistence type="predicted"/>
<dbReference type="Proteomes" id="UP001519271">
    <property type="component" value="Unassembled WGS sequence"/>
</dbReference>
<evidence type="ECO:0000313" key="2">
    <source>
        <dbReference type="Proteomes" id="UP001519271"/>
    </source>
</evidence>
<dbReference type="EMBL" id="JAGGKC010000042">
    <property type="protein sequence ID" value="MBP1920810.1"/>
    <property type="molecule type" value="Genomic_DNA"/>
</dbReference>
<sequence length="78" mass="9098">MKDIAKSIEMRLKNIARNESLPYEMLLRFHMQSGILLRISKSHYKENFILKGGLLTFILMKMKTRPTLDVDEKACANL</sequence>
<keyword evidence="2" id="KW-1185">Reference proteome</keyword>
<accession>A0ABS4G946</accession>
<gene>
    <name evidence="1" type="ORF">J2Z34_003327</name>
</gene>
<evidence type="ECO:0000313" key="1">
    <source>
        <dbReference type="EMBL" id="MBP1920810.1"/>
    </source>
</evidence>
<protein>
    <submittedName>
        <fullName evidence="1">Uncharacterized protein</fullName>
    </submittedName>
</protein>
<comment type="caution">
    <text evidence="1">The sequence shown here is derived from an EMBL/GenBank/DDBJ whole genome shotgun (WGS) entry which is preliminary data.</text>
</comment>